<dbReference type="InterPro" id="IPR028212">
    <property type="entry name" value="GHL6"/>
</dbReference>
<evidence type="ECO:0000313" key="1">
    <source>
        <dbReference type="EMBL" id="KAA9349495.1"/>
    </source>
</evidence>
<reference evidence="1 2" key="1">
    <citation type="submission" date="2019-09" db="EMBL/GenBank/DDBJ databases">
        <title>Genome Sequence of Larkinella sp MA1.</title>
        <authorList>
            <person name="Srinivasan S."/>
        </authorList>
    </citation>
    <scope>NUCLEOTIDE SEQUENCE [LARGE SCALE GENOMIC DNA]</scope>
    <source>
        <strain evidence="1 2">MA1</strain>
    </source>
</reference>
<dbReference type="Pfam" id="PF14871">
    <property type="entry name" value="GHL6"/>
    <property type="match status" value="1"/>
</dbReference>
<keyword evidence="2" id="KW-1185">Reference proteome</keyword>
<organism evidence="1 2">
    <name type="scientific">Larkinella humicola</name>
    <dbReference type="NCBI Taxonomy" id="2607654"/>
    <lineage>
        <taxon>Bacteria</taxon>
        <taxon>Pseudomonadati</taxon>
        <taxon>Bacteroidota</taxon>
        <taxon>Cytophagia</taxon>
        <taxon>Cytophagales</taxon>
        <taxon>Spirosomataceae</taxon>
        <taxon>Larkinella</taxon>
    </lineage>
</organism>
<dbReference type="EMBL" id="VTWS01000006">
    <property type="protein sequence ID" value="KAA9349495.1"/>
    <property type="molecule type" value="Genomic_DNA"/>
</dbReference>
<keyword evidence="1" id="KW-0378">Hydrolase</keyword>
<proteinExistence type="predicted"/>
<dbReference type="Proteomes" id="UP000326344">
    <property type="component" value="Unassembled WGS sequence"/>
</dbReference>
<dbReference type="CDD" id="cd03143">
    <property type="entry name" value="A4_beta-galactosidase_middle_domain"/>
    <property type="match status" value="1"/>
</dbReference>
<dbReference type="SUPFAM" id="SSF51445">
    <property type="entry name" value="(Trans)glycosidases"/>
    <property type="match status" value="1"/>
</dbReference>
<sequence>MPTLGGLVRTQRPRILICAHFLTTFIISSFPSAQSIPVKNPLFLCLACFLFSFTAGIAQKTAQPAPSVKWPDNLPWWKANNLRVIQTNLPAYEAATLHPDSLLKDLLACSANTLLINAGGIMAFYPTQLDFQYTNPYMKPNTLAEVIKKCHENGIRVVVRFDFSRVHESIFKAHPDWCYISPKGERIINTDMYVVSINAPYVQDRAFKIIAEVIDQFPIDGIFLNMPGYQVNNPYEGKYHGIDQNEADKKAFAAFSSGMTLPTVENKADPVFQKYLAFKKATVEDWSKRLHELVKSKNNQIAICTYMDKYVDIIRHESQSNTSLPYWPYTASDNVSNAVNSFPNHIISNASIQQISFQSRYNAVEPEEVGIRLYENIANGSGLDISLMGDMRGYEDERNFDIVKTIYAHHKKHEPYFGNYQSVAKIAVVAPGAWPSGEPMQEYRGIVLMLKEAHLPFDIIEDGQLGNLAEKVKKYKLLILPEITYLSAEAIRVLKEASQQGTHLIATNRTLFDSPETLQDLFGAKIIQKDHDGAGFYLNPENKTVFKRFQKQSMLFWKFNLGLYDLKAADALFLPILARGRPGPPEIIGGHDPTGYYAMGVKKHAKSLAIILPINLGRLYYMHGYEQHKNILLDAIDYLLPEANQLVQTNAPERIEVILQEYTKNVPANVTKKTTDGLILHLVNLTGFSGNTYFKPLPVYELSFRIKADFKPSKVFSMVTEKPVPFTWKDGFVELKVAKLGDFDGLVLDR</sequence>
<name>A0A5N1JAR5_9BACT</name>
<dbReference type="AlphaFoldDB" id="A0A5N1JAR5"/>
<dbReference type="Gene3D" id="3.40.50.880">
    <property type="match status" value="1"/>
</dbReference>
<gene>
    <name evidence="1" type="ORF">F0P93_23290</name>
</gene>
<dbReference type="InterPro" id="IPR017853">
    <property type="entry name" value="GH"/>
</dbReference>
<evidence type="ECO:0000313" key="2">
    <source>
        <dbReference type="Proteomes" id="UP000326344"/>
    </source>
</evidence>
<dbReference type="GO" id="GO:0016787">
    <property type="term" value="F:hydrolase activity"/>
    <property type="evidence" value="ECO:0007669"/>
    <property type="project" value="UniProtKB-KW"/>
</dbReference>
<dbReference type="InterPro" id="IPR029062">
    <property type="entry name" value="Class_I_gatase-like"/>
</dbReference>
<dbReference type="Gene3D" id="3.20.20.80">
    <property type="entry name" value="Glycosidases"/>
    <property type="match status" value="1"/>
</dbReference>
<protein>
    <submittedName>
        <fullName evidence="1">Family 10 glycosylhydrolase</fullName>
    </submittedName>
</protein>
<accession>A0A5N1JAR5</accession>
<comment type="caution">
    <text evidence="1">The sequence shown here is derived from an EMBL/GenBank/DDBJ whole genome shotgun (WGS) entry which is preliminary data.</text>
</comment>